<evidence type="ECO:0000256" key="2">
    <source>
        <dbReference type="PROSITE-ProRule" id="PRU00023"/>
    </source>
</evidence>
<evidence type="ECO:0000313" key="5">
    <source>
        <dbReference type="Proteomes" id="UP001447188"/>
    </source>
</evidence>
<dbReference type="InterPro" id="IPR036770">
    <property type="entry name" value="Ankyrin_rpt-contain_sf"/>
</dbReference>
<dbReference type="PANTHER" id="PTHR10039">
    <property type="entry name" value="AMELOGENIN"/>
    <property type="match status" value="1"/>
</dbReference>
<feature type="repeat" description="ANK" evidence="2">
    <location>
        <begin position="582"/>
        <end position="614"/>
    </location>
</feature>
<protein>
    <recommendedName>
        <fullName evidence="3">B30.2/SPRY domain-containing protein</fullName>
    </recommendedName>
</protein>
<dbReference type="PROSITE" id="PS50188">
    <property type="entry name" value="B302_SPRY"/>
    <property type="match status" value="1"/>
</dbReference>
<dbReference type="Pfam" id="PF00622">
    <property type="entry name" value="SPRY"/>
    <property type="match status" value="1"/>
</dbReference>
<dbReference type="Proteomes" id="UP001447188">
    <property type="component" value="Unassembled WGS sequence"/>
</dbReference>
<proteinExistence type="predicted"/>
<keyword evidence="2" id="KW-0040">ANK repeat</keyword>
<keyword evidence="5" id="KW-1185">Reference proteome</keyword>
<feature type="repeat" description="ANK" evidence="2">
    <location>
        <begin position="615"/>
        <end position="647"/>
    </location>
</feature>
<evidence type="ECO:0000259" key="3">
    <source>
        <dbReference type="PROSITE" id="PS50188"/>
    </source>
</evidence>
<dbReference type="InterPro" id="IPR001870">
    <property type="entry name" value="B30.2/SPRY"/>
</dbReference>
<dbReference type="PROSITE" id="PS50088">
    <property type="entry name" value="ANK_REPEAT"/>
    <property type="match status" value="4"/>
</dbReference>
<evidence type="ECO:0000313" key="4">
    <source>
        <dbReference type="EMBL" id="KAL0634704.1"/>
    </source>
</evidence>
<dbReference type="SMART" id="SM00248">
    <property type="entry name" value="ANK"/>
    <property type="match status" value="7"/>
</dbReference>
<dbReference type="PANTHER" id="PTHR10039:SF16">
    <property type="entry name" value="GPI INOSITOL-DEACYLASE"/>
    <property type="match status" value="1"/>
</dbReference>
<dbReference type="Gene3D" id="2.60.120.920">
    <property type="match status" value="1"/>
</dbReference>
<dbReference type="Pfam" id="PF12796">
    <property type="entry name" value="Ank_2"/>
    <property type="match status" value="2"/>
</dbReference>
<dbReference type="Gene3D" id="1.25.40.20">
    <property type="entry name" value="Ankyrin repeat-containing domain"/>
    <property type="match status" value="2"/>
</dbReference>
<feature type="domain" description="B30.2/SPRY" evidence="3">
    <location>
        <begin position="873"/>
        <end position="1078"/>
    </location>
</feature>
<accession>A0ABR3GFG3</accession>
<comment type="caution">
    <text evidence="4">The sequence shown here is derived from an EMBL/GenBank/DDBJ whole genome shotgun (WGS) entry which is preliminary data.</text>
</comment>
<organism evidence="4 5">
    <name type="scientific">Discina gigas</name>
    <dbReference type="NCBI Taxonomy" id="1032678"/>
    <lineage>
        <taxon>Eukaryota</taxon>
        <taxon>Fungi</taxon>
        <taxon>Dikarya</taxon>
        <taxon>Ascomycota</taxon>
        <taxon>Pezizomycotina</taxon>
        <taxon>Pezizomycetes</taxon>
        <taxon>Pezizales</taxon>
        <taxon>Discinaceae</taxon>
        <taxon>Discina</taxon>
    </lineage>
</organism>
<feature type="repeat" description="ANK" evidence="2">
    <location>
        <begin position="650"/>
        <end position="682"/>
    </location>
</feature>
<dbReference type="Pfam" id="PF24883">
    <property type="entry name" value="NPHP3_N"/>
    <property type="match status" value="1"/>
</dbReference>
<gene>
    <name evidence="4" type="ORF">Q9L58_006369</name>
</gene>
<evidence type="ECO:0000256" key="1">
    <source>
        <dbReference type="ARBA" id="ARBA00022737"/>
    </source>
</evidence>
<dbReference type="InterPro" id="IPR054471">
    <property type="entry name" value="GPIID_WHD"/>
</dbReference>
<dbReference type="InterPro" id="IPR056884">
    <property type="entry name" value="NPHP3-like_N"/>
</dbReference>
<name>A0ABR3GFG3_9PEZI</name>
<sequence>MVGKLLGTGYSYGNAVKDFPDDLRELVGELSALSGILHALGVIMEPPEDNSDAADTTRASPSTIARAMTVPLEDCKTMLVNMVADLEKYRNSGSRVQRAIKHLSWPINEIETKAWVRKIGRYKSTFALGLSADELSIIIDRILSGVNVKANTTVTYFYFDFKESAKQSTLGFLGSITAQLIQNKVEVINLLNPLYLESGQGDLPPNTRELENVLHGIIKRFLRVVIVIDALDECTKYTDIFQVLERLRRLKNLSLLITSRDDLEIRLQFTNMSIASLSIKRDDISVDIENFVSSELQLRPKLARLKPTTKSEITATLVKGSNGIWEYKPVLSSRFRWAKCCIDQITRLRNDKAIKTALKSLPPTLDKTYERILCTIPEEDRDLAIRVLRWLLFSRRPMTLVEVVDGIAVDIGHGSIDQDNKLNEPGDILDICGGLIDLDEEKATLGLAHFTVKEYLTSADITQGPAVSYYAQRTIAHAELAKICLTYTTFDDFGCGPCDNYQIRLEEYPLLVYAVRYWPEHVSEYENDGDETLDQLVLSFFHLGSDSGKFQAWRQLYDVCCSSDRSLTALEINRLLEKIEWPPATPLYFAAGIGHLQAVNELLELGADVNTEGGEFGTPVMATVIGGHEQTLRLLLEKGADPNQIRNKNPGISLLYLAARDGHAKCLRTLLDFNADPERFETPDSKNPLFVAGWEGRGDAFEVLVEADFFRNKKLDWDPIRGVLPTDDNHAFIQAFNFAGWQGFEKPFHRLFKKGKELLLTRYESTNIADNIFQFTTRRAVAQGHLKIIKIIFQDKDARALCTHDDIFRTLLQEAAYAGRENIVDFLLSLRKTPGPEATGFSLHLAAANGNVNIIESLIKAGANPNYVDNDGWSPILCASEYHNHSAVERLSKIVDVSGVLNVVGVVGPNTWDISHQPEASTNGLEIIGNQTTVFRALHSITPLSINASFEIEIVNCKESRVNIGFVDELYRHSVNGSGMQDGNDMLKTEPGMCGRSWGYKMSGDIVLSDQMDGQMVQRYNIGDIVGCHFDKIKEVAFFTVNGQIVGEPIADMKGKIIPIIQVGRGDHIRTNFGDKPFVYEVPTLTTEIMGNLWRPNPSTHISLRACEPNC</sequence>
<dbReference type="CDD" id="cd12885">
    <property type="entry name" value="SPRY_RanBP_like"/>
    <property type="match status" value="1"/>
</dbReference>
<dbReference type="PROSITE" id="PS50297">
    <property type="entry name" value="ANK_REP_REGION"/>
    <property type="match status" value="2"/>
</dbReference>
<feature type="repeat" description="ANK" evidence="2">
    <location>
        <begin position="843"/>
        <end position="870"/>
    </location>
</feature>
<dbReference type="SUPFAM" id="SSF49899">
    <property type="entry name" value="Concanavalin A-like lectins/glucanases"/>
    <property type="match status" value="1"/>
</dbReference>
<dbReference type="Pfam" id="PF22939">
    <property type="entry name" value="WHD_GPIID"/>
    <property type="match status" value="1"/>
</dbReference>
<dbReference type="InterPro" id="IPR002110">
    <property type="entry name" value="Ankyrin_rpt"/>
</dbReference>
<dbReference type="InterPro" id="IPR043136">
    <property type="entry name" value="B30.2/SPRY_sf"/>
</dbReference>
<dbReference type="EMBL" id="JBBBZM010000087">
    <property type="protein sequence ID" value="KAL0634704.1"/>
    <property type="molecule type" value="Genomic_DNA"/>
</dbReference>
<dbReference type="InterPro" id="IPR013320">
    <property type="entry name" value="ConA-like_dom_sf"/>
</dbReference>
<dbReference type="InterPro" id="IPR003877">
    <property type="entry name" value="SPRY_dom"/>
</dbReference>
<dbReference type="InterPro" id="IPR044736">
    <property type="entry name" value="Gid1/RanBPM/SPLA_SPRY"/>
</dbReference>
<dbReference type="SUPFAM" id="SSF48403">
    <property type="entry name" value="Ankyrin repeat"/>
    <property type="match status" value="1"/>
</dbReference>
<reference evidence="4 5" key="1">
    <citation type="submission" date="2024-02" db="EMBL/GenBank/DDBJ databases">
        <title>Discinaceae phylogenomics.</title>
        <authorList>
            <person name="Dirks A.C."/>
            <person name="James T.Y."/>
        </authorList>
    </citation>
    <scope>NUCLEOTIDE SEQUENCE [LARGE SCALE GENOMIC DNA]</scope>
    <source>
        <strain evidence="4 5">ACD0624</strain>
    </source>
</reference>
<keyword evidence="1" id="KW-0677">Repeat</keyword>